<name>A0A1R4HGV6_9GAMM</name>
<dbReference type="Proteomes" id="UP000195442">
    <property type="component" value="Unassembled WGS sequence"/>
</dbReference>
<gene>
    <name evidence="1" type="ORF">CRENPOLYSF2_560024</name>
</gene>
<dbReference type="AlphaFoldDB" id="A0A1R4HGV6"/>
<evidence type="ECO:0000313" key="1">
    <source>
        <dbReference type="EMBL" id="SJM95455.1"/>
    </source>
</evidence>
<dbReference type="EMBL" id="FUKJ01000420">
    <property type="protein sequence ID" value="SJM95455.1"/>
    <property type="molecule type" value="Genomic_DNA"/>
</dbReference>
<accession>A0A1R4HGV6</accession>
<reference evidence="2" key="1">
    <citation type="submission" date="2017-02" db="EMBL/GenBank/DDBJ databases">
        <authorList>
            <person name="Daims H."/>
        </authorList>
    </citation>
    <scope>NUCLEOTIDE SEQUENCE [LARGE SCALE GENOMIC DNA]</scope>
</reference>
<organism evidence="1 2">
    <name type="scientific">Crenothrix polyspora</name>
    <dbReference type="NCBI Taxonomy" id="360316"/>
    <lineage>
        <taxon>Bacteria</taxon>
        <taxon>Pseudomonadati</taxon>
        <taxon>Pseudomonadota</taxon>
        <taxon>Gammaproteobacteria</taxon>
        <taxon>Methylococcales</taxon>
        <taxon>Crenotrichaceae</taxon>
        <taxon>Crenothrix</taxon>
    </lineage>
</organism>
<evidence type="ECO:0000313" key="2">
    <source>
        <dbReference type="Proteomes" id="UP000195442"/>
    </source>
</evidence>
<proteinExistence type="predicted"/>
<protein>
    <submittedName>
        <fullName evidence="1">Uncharacterized protein</fullName>
    </submittedName>
</protein>
<keyword evidence="2" id="KW-1185">Reference proteome</keyword>
<sequence length="65" mass="7529">MSKIIQSRDDWRSKAISRATAIREHRKTEKRYRVKIATLQETCAELKQPIEDAKKTVSCPIHSSC</sequence>